<dbReference type="EMBL" id="JARJLG010000077">
    <property type="protein sequence ID" value="KAJ7751778.1"/>
    <property type="molecule type" value="Genomic_DNA"/>
</dbReference>
<evidence type="ECO:0000313" key="2">
    <source>
        <dbReference type="Proteomes" id="UP001215280"/>
    </source>
</evidence>
<proteinExistence type="predicted"/>
<organism evidence="1 2">
    <name type="scientific">Mycena maculata</name>
    <dbReference type="NCBI Taxonomy" id="230809"/>
    <lineage>
        <taxon>Eukaryota</taxon>
        <taxon>Fungi</taxon>
        <taxon>Dikarya</taxon>
        <taxon>Basidiomycota</taxon>
        <taxon>Agaricomycotina</taxon>
        <taxon>Agaricomycetes</taxon>
        <taxon>Agaricomycetidae</taxon>
        <taxon>Agaricales</taxon>
        <taxon>Marasmiineae</taxon>
        <taxon>Mycenaceae</taxon>
        <taxon>Mycena</taxon>
    </lineage>
</organism>
<accession>A0AAD7IY53</accession>
<dbReference type="Proteomes" id="UP001215280">
    <property type="component" value="Unassembled WGS sequence"/>
</dbReference>
<name>A0AAD7IY53_9AGAR</name>
<evidence type="ECO:0000313" key="1">
    <source>
        <dbReference type="EMBL" id="KAJ7751778.1"/>
    </source>
</evidence>
<sequence>MGKGLRSATEVAAALCQLTVFDFNQTAASGAQEAPILLAMVDNFPILEGLGVGGTISFVGPCGLNIHTSIPCLCLTTVSPPRSRHSLGNTRDPGRSDIATNLWRLPDDTIDASLGFPMTVDSDTINAWRAHLPVNLAVGVDSCLQLFIPVIETHRC</sequence>
<gene>
    <name evidence="1" type="ORF">DFH07DRAFT_774684</name>
</gene>
<protein>
    <submittedName>
        <fullName evidence="1">Uncharacterized protein</fullName>
    </submittedName>
</protein>
<comment type="caution">
    <text evidence="1">The sequence shown here is derived from an EMBL/GenBank/DDBJ whole genome shotgun (WGS) entry which is preliminary data.</text>
</comment>
<reference evidence="1" key="1">
    <citation type="submission" date="2023-03" db="EMBL/GenBank/DDBJ databases">
        <title>Massive genome expansion in bonnet fungi (Mycena s.s.) driven by repeated elements and novel gene families across ecological guilds.</title>
        <authorList>
            <consortium name="Lawrence Berkeley National Laboratory"/>
            <person name="Harder C.B."/>
            <person name="Miyauchi S."/>
            <person name="Viragh M."/>
            <person name="Kuo A."/>
            <person name="Thoen E."/>
            <person name="Andreopoulos B."/>
            <person name="Lu D."/>
            <person name="Skrede I."/>
            <person name="Drula E."/>
            <person name="Henrissat B."/>
            <person name="Morin E."/>
            <person name="Kohler A."/>
            <person name="Barry K."/>
            <person name="LaButti K."/>
            <person name="Morin E."/>
            <person name="Salamov A."/>
            <person name="Lipzen A."/>
            <person name="Mereny Z."/>
            <person name="Hegedus B."/>
            <person name="Baldrian P."/>
            <person name="Stursova M."/>
            <person name="Weitz H."/>
            <person name="Taylor A."/>
            <person name="Grigoriev I.V."/>
            <person name="Nagy L.G."/>
            <person name="Martin F."/>
            <person name="Kauserud H."/>
        </authorList>
    </citation>
    <scope>NUCLEOTIDE SEQUENCE</scope>
    <source>
        <strain evidence="1">CBHHK188m</strain>
    </source>
</reference>
<dbReference type="AlphaFoldDB" id="A0AAD7IY53"/>
<keyword evidence="2" id="KW-1185">Reference proteome</keyword>